<dbReference type="SMART" id="SM00587">
    <property type="entry name" value="CHK"/>
    <property type="match status" value="1"/>
</dbReference>
<evidence type="ECO:0000259" key="1">
    <source>
        <dbReference type="SMART" id="SM00587"/>
    </source>
</evidence>
<dbReference type="SUPFAM" id="SSF56112">
    <property type="entry name" value="Protein kinase-like (PK-like)"/>
    <property type="match status" value="1"/>
</dbReference>
<keyword evidence="3" id="KW-1185">Reference proteome</keyword>
<dbReference type="Gene3D" id="3.90.1200.10">
    <property type="match status" value="1"/>
</dbReference>
<dbReference type="OrthoDB" id="8250698at2759"/>
<sequence>MCASSNFEKQLLSVLDDAAKKLNLSNYSVNLNLTANKGDGFLGEFYKVSITDNETNLTHHLVIKRAPTEAVRRTQDEIEEIYRNEIFFYTEVYPAFKQFEKEQHMCEAFDSIPEFVTCCKEPGRELLVFKDITKAGFELREKNLLLDDQHTRYIFKTYGHFHAISFCMKEQDCEKFETLTKSLKNIWLLFAKRKAFRETLAKISEKVCESLDPIKDSKIVEKYQNYKNNCTEIFEKSGHYEGKYSGIIHGDCWSNNMMFKYQEPAKSKLVDMNLLDFQLFTTGTPVYDLSYFFYTGGSKKLFDKLEDYLDIYHASFCKTAINLGCDPRKLLPRKVLSEEWRKYAKYGMILAFVLTKIKLTSKEDHIAMVENADKQKSVDEDVDAGETFMQVKYDEELFKERVRDILLHMYEIDAL</sequence>
<evidence type="ECO:0000313" key="3">
    <source>
        <dbReference type="Proteomes" id="UP000007266"/>
    </source>
</evidence>
<dbReference type="AlphaFoldDB" id="D6WPL7"/>
<dbReference type="PANTHER" id="PTHR11012">
    <property type="entry name" value="PROTEIN KINASE-LIKE DOMAIN-CONTAINING"/>
    <property type="match status" value="1"/>
</dbReference>
<dbReference type="EMBL" id="KQ971354">
    <property type="protein sequence ID" value="EFA06832.1"/>
    <property type="molecule type" value="Genomic_DNA"/>
</dbReference>
<dbReference type="OMA" id="HIAMVEN"/>
<dbReference type="InterPro" id="IPR004119">
    <property type="entry name" value="EcKL"/>
</dbReference>
<dbReference type="KEGG" id="tca:655292"/>
<accession>D6WPL7</accession>
<dbReference type="Proteomes" id="UP000007266">
    <property type="component" value="Linkage group 7"/>
</dbReference>
<dbReference type="InterPro" id="IPR015897">
    <property type="entry name" value="CHK_kinase-like"/>
</dbReference>
<gene>
    <name evidence="2" type="primary">AUGUSTUS-3.0.2_09775</name>
    <name evidence="2" type="ORF">TcasGA2_TC009775</name>
</gene>
<name>D6WPL7_TRICA</name>
<dbReference type="InterPro" id="IPR011009">
    <property type="entry name" value="Kinase-like_dom_sf"/>
</dbReference>
<proteinExistence type="predicted"/>
<reference evidence="2 3" key="1">
    <citation type="journal article" date="2008" name="Nature">
        <title>The genome of the model beetle and pest Tribolium castaneum.</title>
        <authorList>
            <consortium name="Tribolium Genome Sequencing Consortium"/>
            <person name="Richards S."/>
            <person name="Gibbs R.A."/>
            <person name="Weinstock G.M."/>
            <person name="Brown S.J."/>
            <person name="Denell R."/>
            <person name="Beeman R.W."/>
            <person name="Gibbs R."/>
            <person name="Beeman R.W."/>
            <person name="Brown S.J."/>
            <person name="Bucher G."/>
            <person name="Friedrich M."/>
            <person name="Grimmelikhuijzen C.J."/>
            <person name="Klingler M."/>
            <person name="Lorenzen M."/>
            <person name="Richards S."/>
            <person name="Roth S."/>
            <person name="Schroder R."/>
            <person name="Tautz D."/>
            <person name="Zdobnov E.M."/>
            <person name="Muzny D."/>
            <person name="Gibbs R.A."/>
            <person name="Weinstock G.M."/>
            <person name="Attaway T."/>
            <person name="Bell S."/>
            <person name="Buhay C.J."/>
            <person name="Chandrabose M.N."/>
            <person name="Chavez D."/>
            <person name="Clerk-Blankenburg K.P."/>
            <person name="Cree A."/>
            <person name="Dao M."/>
            <person name="Davis C."/>
            <person name="Chacko J."/>
            <person name="Dinh H."/>
            <person name="Dugan-Rocha S."/>
            <person name="Fowler G."/>
            <person name="Garner T.T."/>
            <person name="Garnes J."/>
            <person name="Gnirke A."/>
            <person name="Hawes A."/>
            <person name="Hernandez J."/>
            <person name="Hines S."/>
            <person name="Holder M."/>
            <person name="Hume J."/>
            <person name="Jhangiani S.N."/>
            <person name="Joshi V."/>
            <person name="Khan Z.M."/>
            <person name="Jackson L."/>
            <person name="Kovar C."/>
            <person name="Kowis A."/>
            <person name="Lee S."/>
            <person name="Lewis L.R."/>
            <person name="Margolis J."/>
            <person name="Morgan M."/>
            <person name="Nazareth L.V."/>
            <person name="Nguyen N."/>
            <person name="Okwuonu G."/>
            <person name="Parker D."/>
            <person name="Richards S."/>
            <person name="Ruiz S.J."/>
            <person name="Santibanez J."/>
            <person name="Savard J."/>
            <person name="Scherer S.E."/>
            <person name="Schneider B."/>
            <person name="Sodergren E."/>
            <person name="Tautz D."/>
            <person name="Vattahil S."/>
            <person name="Villasana D."/>
            <person name="White C.S."/>
            <person name="Wright R."/>
            <person name="Park Y."/>
            <person name="Beeman R.W."/>
            <person name="Lord J."/>
            <person name="Oppert B."/>
            <person name="Lorenzen M."/>
            <person name="Brown S."/>
            <person name="Wang L."/>
            <person name="Savard J."/>
            <person name="Tautz D."/>
            <person name="Richards S."/>
            <person name="Weinstock G."/>
            <person name="Gibbs R.A."/>
            <person name="Liu Y."/>
            <person name="Worley K."/>
            <person name="Weinstock G."/>
            <person name="Elsik C.G."/>
            <person name="Reese J.T."/>
            <person name="Elhaik E."/>
            <person name="Landan G."/>
            <person name="Graur D."/>
            <person name="Arensburger P."/>
            <person name="Atkinson P."/>
            <person name="Beeman R.W."/>
            <person name="Beidler J."/>
            <person name="Brown S.J."/>
            <person name="Demuth J.P."/>
            <person name="Drury D.W."/>
            <person name="Du Y.Z."/>
            <person name="Fujiwara H."/>
            <person name="Lorenzen M."/>
            <person name="Maselli V."/>
            <person name="Osanai M."/>
            <person name="Park Y."/>
            <person name="Robertson H.M."/>
            <person name="Tu Z."/>
            <person name="Wang J.J."/>
            <person name="Wang S."/>
            <person name="Richards S."/>
            <person name="Song H."/>
            <person name="Zhang L."/>
            <person name="Sodergren E."/>
            <person name="Werner D."/>
            <person name="Stanke M."/>
            <person name="Morgenstern B."/>
            <person name="Solovyev V."/>
            <person name="Kosarev P."/>
            <person name="Brown G."/>
            <person name="Chen H.C."/>
            <person name="Ermolaeva O."/>
            <person name="Hlavina W."/>
            <person name="Kapustin Y."/>
            <person name="Kiryutin B."/>
            <person name="Kitts P."/>
            <person name="Maglott D."/>
            <person name="Pruitt K."/>
            <person name="Sapojnikov V."/>
            <person name="Souvorov A."/>
            <person name="Mackey A.J."/>
            <person name="Waterhouse R.M."/>
            <person name="Wyder S."/>
            <person name="Zdobnov E.M."/>
            <person name="Zdobnov E.M."/>
            <person name="Wyder S."/>
            <person name="Kriventseva E.V."/>
            <person name="Kadowaki T."/>
            <person name="Bork P."/>
            <person name="Aranda M."/>
            <person name="Bao R."/>
            <person name="Beermann A."/>
            <person name="Berns N."/>
            <person name="Bolognesi R."/>
            <person name="Bonneton F."/>
            <person name="Bopp D."/>
            <person name="Brown S.J."/>
            <person name="Bucher G."/>
            <person name="Butts T."/>
            <person name="Chaumot A."/>
            <person name="Denell R.E."/>
            <person name="Ferrier D.E."/>
            <person name="Friedrich M."/>
            <person name="Gordon C.M."/>
            <person name="Jindra M."/>
            <person name="Klingler M."/>
            <person name="Lan Q."/>
            <person name="Lattorff H.M."/>
            <person name="Laudet V."/>
            <person name="von Levetsow C."/>
            <person name="Liu Z."/>
            <person name="Lutz R."/>
            <person name="Lynch J.A."/>
            <person name="da Fonseca R.N."/>
            <person name="Posnien N."/>
            <person name="Reuter R."/>
            <person name="Roth S."/>
            <person name="Savard J."/>
            <person name="Schinko J.B."/>
            <person name="Schmitt C."/>
            <person name="Schoppmeier M."/>
            <person name="Schroder R."/>
            <person name="Shippy T.D."/>
            <person name="Simonnet F."/>
            <person name="Marques-Souza H."/>
            <person name="Tautz D."/>
            <person name="Tomoyasu Y."/>
            <person name="Trauner J."/>
            <person name="Van der Zee M."/>
            <person name="Vervoort M."/>
            <person name="Wittkopp N."/>
            <person name="Wimmer E.A."/>
            <person name="Yang X."/>
            <person name="Jones A.K."/>
            <person name="Sattelle D.B."/>
            <person name="Ebert P.R."/>
            <person name="Nelson D."/>
            <person name="Scott J.G."/>
            <person name="Beeman R.W."/>
            <person name="Muthukrishnan S."/>
            <person name="Kramer K.J."/>
            <person name="Arakane Y."/>
            <person name="Beeman R.W."/>
            <person name="Zhu Q."/>
            <person name="Hogenkamp D."/>
            <person name="Dixit R."/>
            <person name="Oppert B."/>
            <person name="Jiang H."/>
            <person name="Zou Z."/>
            <person name="Marshall J."/>
            <person name="Elpidina E."/>
            <person name="Vinokurov K."/>
            <person name="Oppert C."/>
            <person name="Zou Z."/>
            <person name="Evans J."/>
            <person name="Lu Z."/>
            <person name="Zhao P."/>
            <person name="Sumathipala N."/>
            <person name="Altincicek B."/>
            <person name="Vilcinskas A."/>
            <person name="Williams M."/>
            <person name="Hultmark D."/>
            <person name="Hetru C."/>
            <person name="Jiang H."/>
            <person name="Grimmelikhuijzen C.J."/>
            <person name="Hauser F."/>
            <person name="Cazzamali G."/>
            <person name="Williamson M."/>
            <person name="Park Y."/>
            <person name="Li B."/>
            <person name="Tanaka Y."/>
            <person name="Predel R."/>
            <person name="Neupert S."/>
            <person name="Schachtner J."/>
            <person name="Verleyen P."/>
            <person name="Raible F."/>
            <person name="Bork P."/>
            <person name="Friedrich M."/>
            <person name="Walden K.K."/>
            <person name="Robertson H.M."/>
            <person name="Angeli S."/>
            <person name="Foret S."/>
            <person name="Bucher G."/>
            <person name="Schuetz S."/>
            <person name="Maleszka R."/>
            <person name="Wimmer E.A."/>
            <person name="Beeman R.W."/>
            <person name="Lorenzen M."/>
            <person name="Tomoyasu Y."/>
            <person name="Miller S.C."/>
            <person name="Grossmann D."/>
            <person name="Bucher G."/>
        </authorList>
    </citation>
    <scope>NUCLEOTIDE SEQUENCE [LARGE SCALE GENOMIC DNA]</scope>
    <source>
        <strain evidence="2 3">Georgia GA2</strain>
    </source>
</reference>
<protein>
    <recommendedName>
        <fullName evidence="1">CHK kinase-like domain-containing protein</fullName>
    </recommendedName>
</protein>
<feature type="domain" description="CHK kinase-like" evidence="1">
    <location>
        <begin position="127"/>
        <end position="322"/>
    </location>
</feature>
<dbReference type="PANTHER" id="PTHR11012:SF30">
    <property type="entry name" value="PROTEIN KINASE-LIKE DOMAIN-CONTAINING"/>
    <property type="match status" value="1"/>
</dbReference>
<evidence type="ECO:0000313" key="2">
    <source>
        <dbReference type="EMBL" id="EFA06832.1"/>
    </source>
</evidence>
<dbReference type="HOGENOM" id="CLU_010718_6_0_1"/>
<dbReference type="PhylomeDB" id="D6WPL7"/>
<dbReference type="Pfam" id="PF02958">
    <property type="entry name" value="EcKL"/>
    <property type="match status" value="1"/>
</dbReference>
<dbReference type="InParanoid" id="D6WPL7"/>
<organism evidence="2 3">
    <name type="scientific">Tribolium castaneum</name>
    <name type="common">Red flour beetle</name>
    <dbReference type="NCBI Taxonomy" id="7070"/>
    <lineage>
        <taxon>Eukaryota</taxon>
        <taxon>Metazoa</taxon>
        <taxon>Ecdysozoa</taxon>
        <taxon>Arthropoda</taxon>
        <taxon>Hexapoda</taxon>
        <taxon>Insecta</taxon>
        <taxon>Pterygota</taxon>
        <taxon>Neoptera</taxon>
        <taxon>Endopterygota</taxon>
        <taxon>Coleoptera</taxon>
        <taxon>Polyphaga</taxon>
        <taxon>Cucujiformia</taxon>
        <taxon>Tenebrionidae</taxon>
        <taxon>Tenebrionidae incertae sedis</taxon>
        <taxon>Tribolium</taxon>
    </lineage>
</organism>
<reference evidence="2 3" key="2">
    <citation type="journal article" date="2010" name="Nucleic Acids Res.">
        <title>BeetleBase in 2010: revisions to provide comprehensive genomic information for Tribolium castaneum.</title>
        <authorList>
            <person name="Kim H.S."/>
            <person name="Murphy T."/>
            <person name="Xia J."/>
            <person name="Caragea D."/>
            <person name="Park Y."/>
            <person name="Beeman R.W."/>
            <person name="Lorenzen M.D."/>
            <person name="Butcher S."/>
            <person name="Manak J.R."/>
            <person name="Brown S.J."/>
        </authorList>
    </citation>
    <scope>GENOME REANNOTATION</scope>
    <source>
        <strain evidence="2 3">Georgia GA2</strain>
    </source>
</reference>